<keyword evidence="1" id="KW-0547">Nucleotide-binding</keyword>
<protein>
    <submittedName>
        <fullName evidence="3">Bifunctional metallophosphatase/5'-nucleotidase</fullName>
    </submittedName>
</protein>
<dbReference type="Pfam" id="PF02872">
    <property type="entry name" value="5_nucleotid_C"/>
    <property type="match status" value="1"/>
</dbReference>
<dbReference type="InterPro" id="IPR029052">
    <property type="entry name" value="Metallo-depent_PP-like"/>
</dbReference>
<gene>
    <name evidence="3" type="ORF">NMK71_11040</name>
</gene>
<dbReference type="GO" id="GO:0000166">
    <property type="term" value="F:nucleotide binding"/>
    <property type="evidence" value="ECO:0007669"/>
    <property type="project" value="UniProtKB-KW"/>
</dbReference>
<sequence>MNKIFLVLLSIITLTAFKKNDPKMNQKEEIVSILQTADIHAYLNPHTELFLKNGEIEYREAGGLAHIKTLVEKVRENNPEGTIFLDGGDLIQGSGESMLSQGHIFPSLIRAMNYDLLIPGNWEVIYGKKHMMDVMEGYNTNVIVANMFHEENDERIFPPYWITEKKGLKMGFISYNDPEVPVRQNPGFSKGLKFSKIESNLKDLIKELKEEQEVEVLFLVSHIGISKQLLLADNPAIEGVDFILGNDTHERIRKPIQGKYAKVVEPGAFGSFVGRLDLKVKNGKMTGYDYELIEVNPKKFPAHPEVQQLVDEAKAPYSKELQRVLGYTTNPIHRYLVVENPMDNMITDALLWKSGADFATSNGFRFGVPIVPDPSTGRKEITKEDLWRMLPVDEHMKIGEVTGQQVKDWLEKEINNVFAKNPADRFGGWLVRFSGLTLKFDSSKDYGDRVIEIKIQGEPLDLNKTYRMASCNRTGEPISTLCRMKDAKNVEIMDYTLHDAVEQYLAEKGEVSPVLDGRAQAVDLGPNAYSQVPGTDYEFR</sequence>
<dbReference type="PANTHER" id="PTHR11575">
    <property type="entry name" value="5'-NUCLEOTIDASE-RELATED"/>
    <property type="match status" value="1"/>
</dbReference>
<dbReference type="Gene3D" id="3.60.21.10">
    <property type="match status" value="1"/>
</dbReference>
<dbReference type="SUPFAM" id="SSF56300">
    <property type="entry name" value="Metallo-dependent phosphatases"/>
    <property type="match status" value="1"/>
</dbReference>
<dbReference type="SUPFAM" id="SSF55816">
    <property type="entry name" value="5'-nucleotidase (syn. UDP-sugar hydrolase), C-terminal domain"/>
    <property type="match status" value="1"/>
</dbReference>
<dbReference type="InterPro" id="IPR006179">
    <property type="entry name" value="5_nucleotidase/apyrase"/>
</dbReference>
<evidence type="ECO:0000256" key="1">
    <source>
        <dbReference type="RuleBase" id="RU362119"/>
    </source>
</evidence>
<dbReference type="GO" id="GO:0030288">
    <property type="term" value="C:outer membrane-bounded periplasmic space"/>
    <property type="evidence" value="ECO:0007669"/>
    <property type="project" value="TreeGrafter"/>
</dbReference>
<dbReference type="PANTHER" id="PTHR11575:SF42">
    <property type="entry name" value="SULFUR OXIDATION PROTEIN SOXB"/>
    <property type="match status" value="1"/>
</dbReference>
<dbReference type="GO" id="GO:0016787">
    <property type="term" value="F:hydrolase activity"/>
    <property type="evidence" value="ECO:0007669"/>
    <property type="project" value="UniProtKB-KW"/>
</dbReference>
<organism evidence="3 4">
    <name type="scientific">Profundicola chukchiensis</name>
    <dbReference type="NCBI Taxonomy" id="2961959"/>
    <lineage>
        <taxon>Bacteria</taxon>
        <taxon>Pseudomonadati</taxon>
        <taxon>Bacteroidota</taxon>
        <taxon>Flavobacteriia</taxon>
        <taxon>Flavobacteriales</taxon>
        <taxon>Weeksellaceae</taxon>
        <taxon>Profundicola</taxon>
    </lineage>
</organism>
<dbReference type="GO" id="GO:0009166">
    <property type="term" value="P:nucleotide catabolic process"/>
    <property type="evidence" value="ECO:0007669"/>
    <property type="project" value="InterPro"/>
</dbReference>
<evidence type="ECO:0000313" key="4">
    <source>
        <dbReference type="Proteomes" id="UP001152599"/>
    </source>
</evidence>
<accession>A0A9X4RXH3</accession>
<dbReference type="Gene3D" id="3.90.780.10">
    <property type="entry name" value="5'-Nucleotidase, C-terminal domain"/>
    <property type="match status" value="1"/>
</dbReference>
<keyword evidence="4" id="KW-1185">Reference proteome</keyword>
<dbReference type="InterPro" id="IPR036907">
    <property type="entry name" value="5'-Nucleotdase_C_sf"/>
</dbReference>
<dbReference type="PRINTS" id="PR01607">
    <property type="entry name" value="APYRASEFAMLY"/>
</dbReference>
<evidence type="ECO:0000313" key="3">
    <source>
        <dbReference type="EMBL" id="MDG4946947.1"/>
    </source>
</evidence>
<reference evidence="3" key="1">
    <citation type="submission" date="2022-07" db="EMBL/GenBank/DDBJ databases">
        <title>Description and genome-wide analysis of Profundicola chukchiensis gen. nov., sp. nov., marine bacteria isolated from bottom sediments of the Chukchi Sea.</title>
        <authorList>
            <person name="Romanenko L."/>
            <person name="Otstavnykh N."/>
            <person name="Kurilenko V."/>
            <person name="Eremeev V."/>
            <person name="Velansky P."/>
            <person name="Mikhailov V."/>
            <person name="Isaeva M."/>
        </authorList>
    </citation>
    <scope>NUCLEOTIDE SEQUENCE</scope>
    <source>
        <strain evidence="3">KMM 9713</strain>
    </source>
</reference>
<proteinExistence type="inferred from homology"/>
<comment type="caution">
    <text evidence="3">The sequence shown here is derived from an EMBL/GenBank/DDBJ whole genome shotgun (WGS) entry which is preliminary data.</text>
</comment>
<name>A0A9X4RXH3_9FLAO</name>
<dbReference type="AlphaFoldDB" id="A0A9X4RXH3"/>
<keyword evidence="1" id="KW-0378">Hydrolase</keyword>
<evidence type="ECO:0000259" key="2">
    <source>
        <dbReference type="Pfam" id="PF02872"/>
    </source>
</evidence>
<feature type="domain" description="5'-Nucleotidase C-terminal" evidence="2">
    <location>
        <begin position="337"/>
        <end position="470"/>
    </location>
</feature>
<comment type="similarity">
    <text evidence="1">Belongs to the 5'-nucleotidase family.</text>
</comment>
<dbReference type="InterPro" id="IPR008334">
    <property type="entry name" value="5'-Nucleotdase_C"/>
</dbReference>
<dbReference type="RefSeq" id="WP_304421234.1">
    <property type="nucleotide sequence ID" value="NZ_JANCMU010000008.1"/>
</dbReference>
<dbReference type="EMBL" id="JANCMU010000008">
    <property type="protein sequence ID" value="MDG4946947.1"/>
    <property type="molecule type" value="Genomic_DNA"/>
</dbReference>
<dbReference type="Proteomes" id="UP001152599">
    <property type="component" value="Unassembled WGS sequence"/>
</dbReference>